<feature type="compositionally biased region" description="Basic and acidic residues" evidence="1">
    <location>
        <begin position="218"/>
        <end position="238"/>
    </location>
</feature>
<dbReference type="Pfam" id="PF22974">
    <property type="entry name" value="DUF7029"/>
    <property type="match status" value="1"/>
</dbReference>
<evidence type="ECO:0000313" key="5">
    <source>
        <dbReference type="Proteomes" id="UP001365542"/>
    </source>
</evidence>
<organism evidence="4 5">
    <name type="scientific">Orbilia ellipsospora</name>
    <dbReference type="NCBI Taxonomy" id="2528407"/>
    <lineage>
        <taxon>Eukaryota</taxon>
        <taxon>Fungi</taxon>
        <taxon>Dikarya</taxon>
        <taxon>Ascomycota</taxon>
        <taxon>Pezizomycotina</taxon>
        <taxon>Orbiliomycetes</taxon>
        <taxon>Orbiliales</taxon>
        <taxon>Orbiliaceae</taxon>
        <taxon>Orbilia</taxon>
    </lineage>
</organism>
<accession>A0AAV9XE99</accession>
<evidence type="ECO:0000313" key="4">
    <source>
        <dbReference type="EMBL" id="KAK6540429.1"/>
    </source>
</evidence>
<feature type="domain" description="DUF7029" evidence="3">
    <location>
        <begin position="81"/>
        <end position="182"/>
    </location>
</feature>
<comment type="caution">
    <text evidence="4">The sequence shown here is derived from an EMBL/GenBank/DDBJ whole genome shotgun (WGS) entry which is preliminary data.</text>
</comment>
<gene>
    <name evidence="4" type="ORF">TWF694_009224</name>
</gene>
<feature type="region of interest" description="Disordered" evidence="1">
    <location>
        <begin position="622"/>
        <end position="649"/>
    </location>
</feature>
<sequence>MLRQLLFTLAVFGSQVHSYTEAAAGPIIKVAPIRREYLYPHLARRSPEDVTGFDLKHQVKLTWAQVHDGQRVVFDMDLSKPDPEHPLLALEDLDDLTKSITCRQPEIELEFRHEKALRYAINKWDWINEKESDYFYLIANHDGCGPDAERHPYKVVKVHYDFTELRAILTTEEVTWRDVAGNHKMSFSTRPHSQEQSVLSDANLEYASQHLIKKRRISTRDSKSTKESKQGVKTSEPSKFKQGFKDVIDTATEKPNAVNTGFRTLRGIFRGSRLALRTIRKAARALKQHIEEAPAGPVDHKKQVSHVFDKDLSNDLMLGRTMESAGESSPPRIQFQLTNTTLKGRIDFDSSWTSTKWTISKLVVTGHPVNFRGNFGLKFQCEADIPKLKIEPQMVMLGASTFAIGPMTVGPHFRLAHGLTASLKGAASFVVNREFTYPNDAVFNFYGGSRDEQLQSNTKGFKDHITNWNWQMGDVNLQGDIGYQATLGVGFGMYMNGSPGFEIVPLPTIRADLVFGLKAKFTAGRLDSGDCPRSGLHSEEIQVPGVKMPKLLKGPGMNSQTNAERTKDDLAVKLALTGSFDIQGGAGLEKTPWDFMWKIYEAEKQLGAICYSRTKPIGKLRKVEPSDAEKPKKKNEDDQGIIGRMNDHTNDNIDGNIKIVKMCKTDELKGAFIPSEKMLGGEKIKFIDEDH</sequence>
<dbReference type="EMBL" id="JAVHJO010000005">
    <property type="protein sequence ID" value="KAK6540429.1"/>
    <property type="molecule type" value="Genomic_DNA"/>
</dbReference>
<protein>
    <recommendedName>
        <fullName evidence="3">DUF7029 domain-containing protein</fullName>
    </recommendedName>
</protein>
<dbReference type="Proteomes" id="UP001365542">
    <property type="component" value="Unassembled WGS sequence"/>
</dbReference>
<name>A0AAV9XE99_9PEZI</name>
<dbReference type="InterPro" id="IPR054293">
    <property type="entry name" value="DUF7029"/>
</dbReference>
<keyword evidence="2" id="KW-0732">Signal</keyword>
<dbReference type="AlphaFoldDB" id="A0AAV9XE99"/>
<reference evidence="4 5" key="1">
    <citation type="submission" date="2019-10" db="EMBL/GenBank/DDBJ databases">
        <authorList>
            <person name="Palmer J.M."/>
        </authorList>
    </citation>
    <scope>NUCLEOTIDE SEQUENCE [LARGE SCALE GENOMIC DNA]</scope>
    <source>
        <strain evidence="4 5">TWF694</strain>
    </source>
</reference>
<evidence type="ECO:0000259" key="3">
    <source>
        <dbReference type="Pfam" id="PF22974"/>
    </source>
</evidence>
<keyword evidence="5" id="KW-1185">Reference proteome</keyword>
<feature type="compositionally biased region" description="Basic and acidic residues" evidence="1">
    <location>
        <begin position="622"/>
        <end position="637"/>
    </location>
</feature>
<feature type="signal peptide" evidence="2">
    <location>
        <begin position="1"/>
        <end position="18"/>
    </location>
</feature>
<evidence type="ECO:0000256" key="2">
    <source>
        <dbReference type="SAM" id="SignalP"/>
    </source>
</evidence>
<evidence type="ECO:0000256" key="1">
    <source>
        <dbReference type="SAM" id="MobiDB-lite"/>
    </source>
</evidence>
<feature type="chain" id="PRO_5043776793" description="DUF7029 domain-containing protein" evidence="2">
    <location>
        <begin position="19"/>
        <end position="691"/>
    </location>
</feature>
<feature type="region of interest" description="Disordered" evidence="1">
    <location>
        <begin position="215"/>
        <end position="238"/>
    </location>
</feature>
<proteinExistence type="predicted"/>